<feature type="region of interest" description="Disordered" evidence="2">
    <location>
        <begin position="41"/>
        <end position="74"/>
    </location>
</feature>
<proteinExistence type="predicted"/>
<keyword evidence="1" id="KW-0808">Transferase</keyword>
<evidence type="ECO:0000313" key="5">
    <source>
        <dbReference type="Proteomes" id="UP000821837"/>
    </source>
</evidence>
<feature type="region of interest" description="Disordered" evidence="2">
    <location>
        <begin position="127"/>
        <end position="179"/>
    </location>
</feature>
<sequence>MPPWMLASVNLQSNPQKNAWLDQSNPRQAGNTLLAEKLVHQGGGAGGVPQGSVQVVSSTNGDLANDDPTTGHSNTPIALPVEVEVVSDTNQGQWSHLQRQLVTWKEQVVWIELGVLLLLQEEEKDRAPEVTGPGGFGHTGPGGHTALDIPSDSKESVPCAAPPHATVAAGAPHVSSSAF</sequence>
<dbReference type="InterPro" id="IPR022247">
    <property type="entry name" value="Casein_kinase-1_gamma_C"/>
</dbReference>
<feature type="compositionally biased region" description="Polar residues" evidence="2">
    <location>
        <begin position="59"/>
        <end position="74"/>
    </location>
</feature>
<evidence type="ECO:0000256" key="1">
    <source>
        <dbReference type="ARBA" id="ARBA00022679"/>
    </source>
</evidence>
<evidence type="ECO:0000259" key="3">
    <source>
        <dbReference type="Pfam" id="PF12605"/>
    </source>
</evidence>
<accession>A0A9D4P990</accession>
<dbReference type="GO" id="GO:0004674">
    <property type="term" value="F:protein serine/threonine kinase activity"/>
    <property type="evidence" value="ECO:0007669"/>
    <property type="project" value="InterPro"/>
</dbReference>
<dbReference type="Proteomes" id="UP000821837">
    <property type="component" value="Unassembled WGS sequence"/>
</dbReference>
<dbReference type="Pfam" id="PF12605">
    <property type="entry name" value="CK1gamma_C"/>
    <property type="match status" value="1"/>
</dbReference>
<reference evidence="4" key="2">
    <citation type="submission" date="2021-09" db="EMBL/GenBank/DDBJ databases">
        <authorList>
            <person name="Jia N."/>
            <person name="Wang J."/>
            <person name="Shi W."/>
            <person name="Du L."/>
            <person name="Sun Y."/>
            <person name="Zhan W."/>
            <person name="Jiang J."/>
            <person name="Wang Q."/>
            <person name="Zhang B."/>
            <person name="Ji P."/>
            <person name="Sakyi L.B."/>
            <person name="Cui X."/>
            <person name="Yuan T."/>
            <person name="Jiang B."/>
            <person name="Yang W."/>
            <person name="Lam T.T.-Y."/>
            <person name="Chang Q."/>
            <person name="Ding S."/>
            <person name="Wang X."/>
            <person name="Zhu J."/>
            <person name="Ruan X."/>
            <person name="Zhao L."/>
            <person name="Wei J."/>
            <person name="Que T."/>
            <person name="Du C."/>
            <person name="Cheng J."/>
            <person name="Dai P."/>
            <person name="Han X."/>
            <person name="Huang E."/>
            <person name="Gao Y."/>
            <person name="Liu J."/>
            <person name="Shao H."/>
            <person name="Ye R."/>
            <person name="Li L."/>
            <person name="Wei W."/>
            <person name="Wang X."/>
            <person name="Wang C."/>
            <person name="Huo Q."/>
            <person name="Li W."/>
            <person name="Guo W."/>
            <person name="Chen H."/>
            <person name="Chen S."/>
            <person name="Zhou L."/>
            <person name="Zhou L."/>
            <person name="Ni X."/>
            <person name="Tian J."/>
            <person name="Zhou Y."/>
            <person name="Sheng Y."/>
            <person name="Liu T."/>
            <person name="Pan Y."/>
            <person name="Xia L."/>
            <person name="Li J."/>
            <person name="Zhao F."/>
            <person name="Cao W."/>
        </authorList>
    </citation>
    <scope>NUCLEOTIDE SEQUENCE</scope>
    <source>
        <strain evidence="4">Rsan-2018</strain>
        <tissue evidence="4">Larvae</tissue>
    </source>
</reference>
<evidence type="ECO:0000313" key="4">
    <source>
        <dbReference type="EMBL" id="KAH7932541.1"/>
    </source>
</evidence>
<evidence type="ECO:0000256" key="2">
    <source>
        <dbReference type="SAM" id="MobiDB-lite"/>
    </source>
</evidence>
<reference evidence="4" key="1">
    <citation type="journal article" date="2020" name="Cell">
        <title>Large-Scale Comparative Analyses of Tick Genomes Elucidate Their Genetic Diversity and Vector Capacities.</title>
        <authorList>
            <consortium name="Tick Genome and Microbiome Consortium (TIGMIC)"/>
            <person name="Jia N."/>
            <person name="Wang J."/>
            <person name="Shi W."/>
            <person name="Du L."/>
            <person name="Sun Y."/>
            <person name="Zhan W."/>
            <person name="Jiang J.F."/>
            <person name="Wang Q."/>
            <person name="Zhang B."/>
            <person name="Ji P."/>
            <person name="Bell-Sakyi L."/>
            <person name="Cui X.M."/>
            <person name="Yuan T.T."/>
            <person name="Jiang B.G."/>
            <person name="Yang W.F."/>
            <person name="Lam T.T."/>
            <person name="Chang Q.C."/>
            <person name="Ding S.J."/>
            <person name="Wang X.J."/>
            <person name="Zhu J.G."/>
            <person name="Ruan X.D."/>
            <person name="Zhao L."/>
            <person name="Wei J.T."/>
            <person name="Ye R.Z."/>
            <person name="Que T.C."/>
            <person name="Du C.H."/>
            <person name="Zhou Y.H."/>
            <person name="Cheng J.X."/>
            <person name="Dai P.F."/>
            <person name="Guo W.B."/>
            <person name="Han X.H."/>
            <person name="Huang E.J."/>
            <person name="Li L.F."/>
            <person name="Wei W."/>
            <person name="Gao Y.C."/>
            <person name="Liu J.Z."/>
            <person name="Shao H.Z."/>
            <person name="Wang X."/>
            <person name="Wang C.C."/>
            <person name="Yang T.C."/>
            <person name="Huo Q.B."/>
            <person name="Li W."/>
            <person name="Chen H.Y."/>
            <person name="Chen S.E."/>
            <person name="Zhou L.G."/>
            <person name="Ni X.B."/>
            <person name="Tian J.H."/>
            <person name="Sheng Y."/>
            <person name="Liu T."/>
            <person name="Pan Y.S."/>
            <person name="Xia L.Y."/>
            <person name="Li J."/>
            <person name="Zhao F."/>
            <person name="Cao W.C."/>
        </authorList>
    </citation>
    <scope>NUCLEOTIDE SEQUENCE</scope>
    <source>
        <strain evidence="4">Rsan-2018</strain>
    </source>
</reference>
<dbReference type="EMBL" id="JABSTV010001368">
    <property type="protein sequence ID" value="KAH7932541.1"/>
    <property type="molecule type" value="Genomic_DNA"/>
</dbReference>
<organism evidence="4 5">
    <name type="scientific">Rhipicephalus sanguineus</name>
    <name type="common">Brown dog tick</name>
    <name type="synonym">Ixodes sanguineus</name>
    <dbReference type="NCBI Taxonomy" id="34632"/>
    <lineage>
        <taxon>Eukaryota</taxon>
        <taxon>Metazoa</taxon>
        <taxon>Ecdysozoa</taxon>
        <taxon>Arthropoda</taxon>
        <taxon>Chelicerata</taxon>
        <taxon>Arachnida</taxon>
        <taxon>Acari</taxon>
        <taxon>Parasitiformes</taxon>
        <taxon>Ixodida</taxon>
        <taxon>Ixodoidea</taxon>
        <taxon>Ixodidae</taxon>
        <taxon>Rhipicephalinae</taxon>
        <taxon>Rhipicephalus</taxon>
        <taxon>Rhipicephalus</taxon>
    </lineage>
</organism>
<dbReference type="AlphaFoldDB" id="A0A9D4P990"/>
<comment type="caution">
    <text evidence="4">The sequence shown here is derived from an EMBL/GenBank/DDBJ whole genome shotgun (WGS) entry which is preliminary data.</text>
</comment>
<keyword evidence="5" id="KW-1185">Reference proteome</keyword>
<dbReference type="VEuPathDB" id="VectorBase:RSAN_041480"/>
<feature type="domain" description="Casein kinase 1 gamma C-terminal" evidence="3">
    <location>
        <begin position="12"/>
        <end position="77"/>
    </location>
</feature>
<gene>
    <name evidence="4" type="ORF">HPB52_024373</name>
</gene>
<protein>
    <recommendedName>
        <fullName evidence="3">Casein kinase 1 gamma C-terminal domain-containing protein</fullName>
    </recommendedName>
</protein>
<feature type="compositionally biased region" description="Gly residues" evidence="2">
    <location>
        <begin position="132"/>
        <end position="143"/>
    </location>
</feature>
<name>A0A9D4P990_RHISA</name>
<feature type="compositionally biased region" description="Low complexity" evidence="2">
    <location>
        <begin position="158"/>
        <end position="172"/>
    </location>
</feature>